<dbReference type="Gene3D" id="1.10.530.10">
    <property type="match status" value="1"/>
</dbReference>
<feature type="domain" description="LysM" evidence="3">
    <location>
        <begin position="366"/>
        <end position="409"/>
    </location>
</feature>
<accession>A0A4Q1JLK8</accession>
<keyword evidence="5" id="KW-1185">Reference proteome</keyword>
<dbReference type="EMBL" id="SAXA01000009">
    <property type="protein sequence ID" value="RXQ93036.1"/>
    <property type="molecule type" value="Genomic_DNA"/>
</dbReference>
<name>A0A4Q1JLK8_9BACT</name>
<keyword evidence="2" id="KW-0732">Signal</keyword>
<sequence>MRYTIPAFKALLVTGVILSSFYTGLAADKGNSSCLAKTDGVEFIYKPEETNRENPNGKTSNNNLVPVFSNEDYAWRIDKLNEASPIQLDFNDIVKRYIDVYSVRHRDKTARILGLSEIYFPIFEEYLDKYGLPLELKYIAVIESALNPKAKSRSGATGLWQFMFHASRMFDLKINSYVDERMDPVKSTDAACKYLQYLYRIFGDWQLTIAAYNGGPGVVRDAIKASGGKTNFWDIAAFLPEQTRKYLPAFIAVNYVMNYNQEHNIIPEHLKFSYLKLSDVEVKKSLSLLNVSKALDISIDDLRRLNPIYKLDFIPQSELPASLTLPVDKVPAFVENESELYAAPQTKVLYHDIERNMSSTRGKKCIVHVVQAGEFFHKIAMKYSCTSDNIKTWNNLRGDILHIGQRLKVWVPVSETSSNAMKDVGMFDLPNVLIQNNSDLKSANKHISMLSN</sequence>
<dbReference type="InterPro" id="IPR018392">
    <property type="entry name" value="LysM"/>
</dbReference>
<dbReference type="Proteomes" id="UP000289703">
    <property type="component" value="Unassembled WGS sequence"/>
</dbReference>
<feature type="signal peptide" evidence="2">
    <location>
        <begin position="1"/>
        <end position="26"/>
    </location>
</feature>
<dbReference type="GO" id="GO:0000270">
    <property type="term" value="P:peptidoglycan metabolic process"/>
    <property type="evidence" value="ECO:0007669"/>
    <property type="project" value="InterPro"/>
</dbReference>
<proteinExistence type="inferred from homology"/>
<protein>
    <submittedName>
        <fullName evidence="4">LysM peptidoglycan-binding domain-containing protein</fullName>
    </submittedName>
</protein>
<dbReference type="InterPro" id="IPR000189">
    <property type="entry name" value="Transglyc_AS"/>
</dbReference>
<feature type="chain" id="PRO_5020777307" evidence="2">
    <location>
        <begin position="27"/>
        <end position="452"/>
    </location>
</feature>
<dbReference type="SUPFAM" id="SSF54106">
    <property type="entry name" value="LysM domain"/>
    <property type="match status" value="1"/>
</dbReference>
<evidence type="ECO:0000256" key="1">
    <source>
        <dbReference type="ARBA" id="ARBA00007734"/>
    </source>
</evidence>
<gene>
    <name evidence="4" type="ORF">EO244_11240</name>
</gene>
<dbReference type="RefSeq" id="WP_129254767.1">
    <property type="nucleotide sequence ID" value="NZ_SAXA01000009.1"/>
</dbReference>
<dbReference type="GO" id="GO:0008933">
    <property type="term" value="F:peptidoglycan lytic transglycosylase activity"/>
    <property type="evidence" value="ECO:0007669"/>
    <property type="project" value="InterPro"/>
</dbReference>
<dbReference type="CDD" id="cd16894">
    <property type="entry name" value="MltD-like"/>
    <property type="match status" value="1"/>
</dbReference>
<dbReference type="PROSITE" id="PS00922">
    <property type="entry name" value="TRANSGLYCOSYLASE"/>
    <property type="match status" value="1"/>
</dbReference>
<dbReference type="Gene3D" id="3.10.350.10">
    <property type="entry name" value="LysM domain"/>
    <property type="match status" value="1"/>
</dbReference>
<organism evidence="4 5">
    <name type="scientific">Ancylomarina salipaludis</name>
    <dbReference type="NCBI Taxonomy" id="2501299"/>
    <lineage>
        <taxon>Bacteria</taxon>
        <taxon>Pseudomonadati</taxon>
        <taxon>Bacteroidota</taxon>
        <taxon>Bacteroidia</taxon>
        <taxon>Marinilabiliales</taxon>
        <taxon>Marinifilaceae</taxon>
        <taxon>Ancylomarina</taxon>
    </lineage>
</organism>
<dbReference type="OrthoDB" id="9815002at2"/>
<dbReference type="AlphaFoldDB" id="A0A4Q1JLK8"/>
<dbReference type="CDD" id="cd00118">
    <property type="entry name" value="LysM"/>
    <property type="match status" value="1"/>
</dbReference>
<comment type="caution">
    <text evidence="4">The sequence shown here is derived from an EMBL/GenBank/DDBJ whole genome shotgun (WGS) entry which is preliminary data.</text>
</comment>
<dbReference type="PROSITE" id="PS51782">
    <property type="entry name" value="LYSM"/>
    <property type="match status" value="1"/>
</dbReference>
<evidence type="ECO:0000256" key="2">
    <source>
        <dbReference type="SAM" id="SignalP"/>
    </source>
</evidence>
<dbReference type="SUPFAM" id="SSF53955">
    <property type="entry name" value="Lysozyme-like"/>
    <property type="match status" value="1"/>
</dbReference>
<dbReference type="Pfam" id="PF01476">
    <property type="entry name" value="LysM"/>
    <property type="match status" value="1"/>
</dbReference>
<dbReference type="InterPro" id="IPR023346">
    <property type="entry name" value="Lysozyme-like_dom_sf"/>
</dbReference>
<comment type="similarity">
    <text evidence="1">Belongs to the transglycosylase Slt family.</text>
</comment>
<dbReference type="InterPro" id="IPR008258">
    <property type="entry name" value="Transglycosylase_SLT_dom_1"/>
</dbReference>
<evidence type="ECO:0000313" key="5">
    <source>
        <dbReference type="Proteomes" id="UP000289703"/>
    </source>
</evidence>
<evidence type="ECO:0000313" key="4">
    <source>
        <dbReference type="EMBL" id="RXQ93036.1"/>
    </source>
</evidence>
<dbReference type="Pfam" id="PF01464">
    <property type="entry name" value="SLT"/>
    <property type="match status" value="1"/>
</dbReference>
<evidence type="ECO:0000259" key="3">
    <source>
        <dbReference type="PROSITE" id="PS51782"/>
    </source>
</evidence>
<reference evidence="4 5" key="1">
    <citation type="submission" date="2019-01" db="EMBL/GenBank/DDBJ databases">
        <title>Ancylomarina salipaludis sp. nov., isolated from a salt marsh.</title>
        <authorList>
            <person name="Yoon J.-H."/>
        </authorList>
    </citation>
    <scope>NUCLEOTIDE SEQUENCE [LARGE SCALE GENOMIC DNA]</scope>
    <source>
        <strain evidence="4 5">SHSM-M15</strain>
    </source>
</reference>
<dbReference type="PANTHER" id="PTHR37423">
    <property type="entry name" value="SOLUBLE LYTIC MUREIN TRANSGLYCOSYLASE-RELATED"/>
    <property type="match status" value="1"/>
</dbReference>
<dbReference type="PANTHER" id="PTHR37423:SF2">
    <property type="entry name" value="MEMBRANE-BOUND LYTIC MUREIN TRANSGLYCOSYLASE C"/>
    <property type="match status" value="1"/>
</dbReference>
<dbReference type="SMART" id="SM00257">
    <property type="entry name" value="LysM"/>
    <property type="match status" value="1"/>
</dbReference>
<dbReference type="InterPro" id="IPR036779">
    <property type="entry name" value="LysM_dom_sf"/>
</dbReference>
<dbReference type="GO" id="GO:0016020">
    <property type="term" value="C:membrane"/>
    <property type="evidence" value="ECO:0007669"/>
    <property type="project" value="InterPro"/>
</dbReference>